<accession>A0ABT5KNJ9</accession>
<dbReference type="PANTHER" id="PTHR36115">
    <property type="entry name" value="PROLINE-RICH ANTIGEN HOMOLOG-RELATED"/>
    <property type="match status" value="1"/>
</dbReference>
<feature type="transmembrane region" description="Helical" evidence="6">
    <location>
        <begin position="124"/>
        <end position="140"/>
    </location>
</feature>
<keyword evidence="5 6" id="KW-0472">Membrane</keyword>
<comment type="subcellular location">
    <subcellularLocation>
        <location evidence="1">Cell membrane</location>
        <topology evidence="1">Multi-pass membrane protein</topology>
    </subcellularLocation>
</comment>
<comment type="caution">
    <text evidence="8">The sequence shown here is derived from an EMBL/GenBank/DDBJ whole genome shotgun (WGS) entry which is preliminary data.</text>
</comment>
<evidence type="ECO:0000256" key="1">
    <source>
        <dbReference type="ARBA" id="ARBA00004651"/>
    </source>
</evidence>
<keyword evidence="9" id="KW-1185">Reference proteome</keyword>
<evidence type="ECO:0000256" key="6">
    <source>
        <dbReference type="SAM" id="Phobius"/>
    </source>
</evidence>
<dbReference type="PANTHER" id="PTHR36115:SF10">
    <property type="entry name" value="RDD DOMAIN-CONTAINING PROTEIN"/>
    <property type="match status" value="1"/>
</dbReference>
<keyword evidence="2" id="KW-1003">Cell membrane</keyword>
<evidence type="ECO:0000259" key="7">
    <source>
        <dbReference type="Pfam" id="PF06271"/>
    </source>
</evidence>
<dbReference type="Pfam" id="PF06271">
    <property type="entry name" value="RDD"/>
    <property type="match status" value="1"/>
</dbReference>
<name>A0ABT5KNJ9_9BURK</name>
<protein>
    <submittedName>
        <fullName evidence="8">RDD family protein</fullName>
    </submittedName>
</protein>
<dbReference type="InterPro" id="IPR010432">
    <property type="entry name" value="RDD"/>
</dbReference>
<gene>
    <name evidence="8" type="ORF">PRZ03_23200</name>
</gene>
<organism evidence="8 9">
    <name type="scientific">Roseateles albus</name>
    <dbReference type="NCBI Taxonomy" id="2987525"/>
    <lineage>
        <taxon>Bacteria</taxon>
        <taxon>Pseudomonadati</taxon>
        <taxon>Pseudomonadota</taxon>
        <taxon>Betaproteobacteria</taxon>
        <taxon>Burkholderiales</taxon>
        <taxon>Sphaerotilaceae</taxon>
        <taxon>Roseateles</taxon>
    </lineage>
</organism>
<feature type="transmembrane region" description="Helical" evidence="6">
    <location>
        <begin position="51"/>
        <end position="68"/>
    </location>
</feature>
<evidence type="ECO:0000256" key="5">
    <source>
        <dbReference type="ARBA" id="ARBA00023136"/>
    </source>
</evidence>
<reference evidence="8 9" key="1">
    <citation type="submission" date="2022-10" db="EMBL/GenBank/DDBJ databases">
        <title>Paucibacter sp. hw1 Genome sequencing.</title>
        <authorList>
            <person name="Park S."/>
        </authorList>
    </citation>
    <scope>NUCLEOTIDE SEQUENCE [LARGE SCALE GENOMIC DNA]</scope>
    <source>
        <strain evidence="9">hw1</strain>
    </source>
</reference>
<dbReference type="Proteomes" id="UP001221189">
    <property type="component" value="Unassembled WGS sequence"/>
</dbReference>
<feature type="domain" description="RDD" evidence="7">
    <location>
        <begin position="9"/>
        <end position="156"/>
    </location>
</feature>
<proteinExistence type="predicted"/>
<dbReference type="InterPro" id="IPR051791">
    <property type="entry name" value="Pra-immunoreactive"/>
</dbReference>
<evidence type="ECO:0000256" key="3">
    <source>
        <dbReference type="ARBA" id="ARBA00022692"/>
    </source>
</evidence>
<evidence type="ECO:0000256" key="4">
    <source>
        <dbReference type="ARBA" id="ARBA00022989"/>
    </source>
</evidence>
<evidence type="ECO:0000313" key="9">
    <source>
        <dbReference type="Proteomes" id="UP001221189"/>
    </source>
</evidence>
<keyword evidence="4 6" id="KW-1133">Transmembrane helix</keyword>
<evidence type="ECO:0000256" key="2">
    <source>
        <dbReference type="ARBA" id="ARBA00022475"/>
    </source>
</evidence>
<evidence type="ECO:0000313" key="8">
    <source>
        <dbReference type="EMBL" id="MDC8774480.1"/>
    </source>
</evidence>
<sequence length="167" mass="18711">MTVESQERPSLKRRMAAFMYEGVVLFGVVFATAFLFGTLTQQRHALKGQHALQAVLFIVLGVYFAWFWTRGGQTVAMKAWHIRLVDLQGQPLSRLRALARYCLSWLWFAPALLSVWLIGVRSTGAIFSALLAGVAAYAMLSRLHSSGQFLHDVLCGTQLITQKPVKR</sequence>
<dbReference type="EMBL" id="JAQQXT010000023">
    <property type="protein sequence ID" value="MDC8774480.1"/>
    <property type="molecule type" value="Genomic_DNA"/>
</dbReference>
<feature type="transmembrane region" description="Helical" evidence="6">
    <location>
        <begin position="18"/>
        <end position="39"/>
    </location>
</feature>
<feature type="transmembrane region" description="Helical" evidence="6">
    <location>
        <begin position="98"/>
        <end position="118"/>
    </location>
</feature>
<keyword evidence="3 6" id="KW-0812">Transmembrane</keyword>